<feature type="compositionally biased region" description="Low complexity" evidence="8">
    <location>
        <begin position="1267"/>
        <end position="1279"/>
    </location>
</feature>
<dbReference type="SUPFAM" id="SSF81631">
    <property type="entry name" value="PAP/OAS1 substrate-binding domain"/>
    <property type="match status" value="1"/>
</dbReference>
<feature type="compositionally biased region" description="Basic and acidic residues" evidence="8">
    <location>
        <begin position="1321"/>
        <end position="1331"/>
    </location>
</feature>
<feature type="compositionally biased region" description="Polar residues" evidence="8">
    <location>
        <begin position="781"/>
        <end position="806"/>
    </location>
</feature>
<dbReference type="Gene3D" id="1.10.1410.10">
    <property type="match status" value="1"/>
</dbReference>
<protein>
    <recommendedName>
        <fullName evidence="4">polynucleotide adenylyltransferase</fullName>
        <ecNumber evidence="4">2.7.7.19</ecNumber>
    </recommendedName>
</protein>
<feature type="compositionally biased region" description="Polar residues" evidence="8">
    <location>
        <begin position="1009"/>
        <end position="1028"/>
    </location>
</feature>
<organism evidence="11 12">
    <name type="scientific">Fusarium austroamericanum</name>
    <dbReference type="NCBI Taxonomy" id="282268"/>
    <lineage>
        <taxon>Eukaryota</taxon>
        <taxon>Fungi</taxon>
        <taxon>Dikarya</taxon>
        <taxon>Ascomycota</taxon>
        <taxon>Pezizomycotina</taxon>
        <taxon>Sordariomycetes</taxon>
        <taxon>Hypocreomycetidae</taxon>
        <taxon>Hypocreales</taxon>
        <taxon>Nectriaceae</taxon>
        <taxon>Fusarium</taxon>
    </lineage>
</organism>
<feature type="region of interest" description="Disordered" evidence="8">
    <location>
        <begin position="153"/>
        <end position="280"/>
    </location>
</feature>
<keyword evidence="12" id="KW-1185">Reference proteome</keyword>
<feature type="compositionally biased region" description="Polar residues" evidence="8">
    <location>
        <begin position="1049"/>
        <end position="1091"/>
    </location>
</feature>
<feature type="region of interest" description="Disordered" evidence="8">
    <location>
        <begin position="765"/>
        <end position="812"/>
    </location>
</feature>
<feature type="compositionally biased region" description="Low complexity" evidence="8">
    <location>
        <begin position="682"/>
        <end position="694"/>
    </location>
</feature>
<feature type="compositionally biased region" description="Low complexity" evidence="8">
    <location>
        <begin position="953"/>
        <end position="965"/>
    </location>
</feature>
<dbReference type="PANTHER" id="PTHR12271">
    <property type="entry name" value="POLY A POLYMERASE CID PAP -RELATED"/>
    <property type="match status" value="1"/>
</dbReference>
<feature type="compositionally biased region" description="Low complexity" evidence="8">
    <location>
        <begin position="209"/>
        <end position="236"/>
    </location>
</feature>
<dbReference type="GO" id="GO:0010605">
    <property type="term" value="P:negative regulation of macromolecule metabolic process"/>
    <property type="evidence" value="ECO:0007669"/>
    <property type="project" value="UniProtKB-ARBA"/>
</dbReference>
<keyword evidence="6" id="KW-0479">Metal-binding</keyword>
<dbReference type="Proteomes" id="UP000537989">
    <property type="component" value="Unassembled WGS sequence"/>
</dbReference>
<evidence type="ECO:0000256" key="3">
    <source>
        <dbReference type="ARBA" id="ARBA00008593"/>
    </source>
</evidence>
<feature type="compositionally biased region" description="Basic and acidic residues" evidence="8">
    <location>
        <begin position="1283"/>
        <end position="1294"/>
    </location>
</feature>
<feature type="domain" description="Poly(A) RNA polymerase mitochondrial-like central palm" evidence="10">
    <location>
        <begin position="325"/>
        <end position="456"/>
    </location>
</feature>
<feature type="region of interest" description="Disordered" evidence="8">
    <location>
        <begin position="1"/>
        <end position="82"/>
    </location>
</feature>
<dbReference type="InterPro" id="IPR054708">
    <property type="entry name" value="MTPAP-like_central"/>
</dbReference>
<dbReference type="GO" id="GO:0031123">
    <property type="term" value="P:RNA 3'-end processing"/>
    <property type="evidence" value="ECO:0007669"/>
    <property type="project" value="TreeGrafter"/>
</dbReference>
<evidence type="ECO:0000256" key="8">
    <source>
        <dbReference type="SAM" id="MobiDB-lite"/>
    </source>
</evidence>
<dbReference type="PANTHER" id="PTHR12271:SF113">
    <property type="entry name" value="POLY(A) RNA POLYMERASE CID11"/>
    <property type="match status" value="1"/>
</dbReference>
<comment type="similarity">
    <text evidence="3">Belongs to the DNA polymerase type-B-like family.</text>
</comment>
<dbReference type="GO" id="GO:0046872">
    <property type="term" value="F:metal ion binding"/>
    <property type="evidence" value="ECO:0007669"/>
    <property type="project" value="UniProtKB-KW"/>
</dbReference>
<evidence type="ECO:0000313" key="11">
    <source>
        <dbReference type="EMBL" id="KAF5233363.1"/>
    </source>
</evidence>
<dbReference type="Pfam" id="PF03828">
    <property type="entry name" value="PAP_assoc"/>
    <property type="match status" value="1"/>
</dbReference>
<feature type="compositionally biased region" description="Polar residues" evidence="8">
    <location>
        <begin position="902"/>
        <end position="913"/>
    </location>
</feature>
<evidence type="ECO:0000313" key="12">
    <source>
        <dbReference type="Proteomes" id="UP000537989"/>
    </source>
</evidence>
<comment type="caution">
    <text evidence="11">The sequence shown here is derived from an EMBL/GenBank/DDBJ whole genome shotgun (WGS) entry which is preliminary data.</text>
</comment>
<keyword evidence="7" id="KW-0460">Magnesium</keyword>
<reference evidence="11 12" key="1">
    <citation type="submission" date="2020-02" db="EMBL/GenBank/DDBJ databases">
        <title>Identification and distribution of gene clusters putatively required for synthesis of sphingolipid metabolism inhibitors in phylogenetically diverse species of the filamentous fungus Fusarium.</title>
        <authorList>
            <person name="Kim H.-S."/>
            <person name="Busman M."/>
            <person name="Brown D.W."/>
            <person name="Divon H."/>
            <person name="Uhlig S."/>
            <person name="Proctor R.H."/>
        </authorList>
    </citation>
    <scope>NUCLEOTIDE SEQUENCE [LARGE SCALE GENOMIC DNA]</scope>
    <source>
        <strain evidence="11 12">NRRL 2903</strain>
    </source>
</reference>
<feature type="compositionally biased region" description="Basic and acidic residues" evidence="8">
    <location>
        <begin position="1226"/>
        <end position="1266"/>
    </location>
</feature>
<dbReference type="InterPro" id="IPR002058">
    <property type="entry name" value="PAP_assoc"/>
</dbReference>
<name>A0AAN5Z551_FUSAU</name>
<evidence type="ECO:0000256" key="7">
    <source>
        <dbReference type="ARBA" id="ARBA00022842"/>
    </source>
</evidence>
<evidence type="ECO:0000259" key="9">
    <source>
        <dbReference type="Pfam" id="PF03828"/>
    </source>
</evidence>
<evidence type="ECO:0000256" key="4">
    <source>
        <dbReference type="ARBA" id="ARBA00012388"/>
    </source>
</evidence>
<feature type="domain" description="PAP-associated" evidence="9">
    <location>
        <begin position="547"/>
        <end position="600"/>
    </location>
</feature>
<dbReference type="Gene3D" id="3.30.460.10">
    <property type="entry name" value="Beta Polymerase, domain 2"/>
    <property type="match status" value="1"/>
</dbReference>
<feature type="compositionally biased region" description="Low complexity" evidence="8">
    <location>
        <begin position="765"/>
        <end position="780"/>
    </location>
</feature>
<feature type="compositionally biased region" description="Basic and acidic residues" evidence="8">
    <location>
        <begin position="7"/>
        <end position="16"/>
    </location>
</feature>
<dbReference type="InterPro" id="IPR043519">
    <property type="entry name" value="NT_sf"/>
</dbReference>
<keyword evidence="5" id="KW-0808">Transferase</keyword>
<proteinExistence type="inferred from homology"/>
<feature type="region of interest" description="Disordered" evidence="8">
    <location>
        <begin position="646"/>
        <end position="701"/>
    </location>
</feature>
<feature type="compositionally biased region" description="Polar residues" evidence="8">
    <location>
        <begin position="863"/>
        <end position="878"/>
    </location>
</feature>
<feature type="compositionally biased region" description="Low complexity" evidence="8">
    <location>
        <begin position="1309"/>
        <end position="1318"/>
    </location>
</feature>
<dbReference type="EC" id="2.7.7.19" evidence="4"/>
<dbReference type="Pfam" id="PF22600">
    <property type="entry name" value="MTPAP-like_central"/>
    <property type="match status" value="1"/>
</dbReference>
<feature type="compositionally biased region" description="Low complexity" evidence="8">
    <location>
        <begin position="59"/>
        <end position="82"/>
    </location>
</feature>
<dbReference type="CDD" id="cd05402">
    <property type="entry name" value="NT_PAP_TUTase"/>
    <property type="match status" value="1"/>
</dbReference>
<comment type="cofactor">
    <cofactor evidence="2">
        <name>Mg(2+)</name>
        <dbReference type="ChEBI" id="CHEBI:18420"/>
    </cofactor>
</comment>
<comment type="cofactor">
    <cofactor evidence="1">
        <name>Mn(2+)</name>
        <dbReference type="ChEBI" id="CHEBI:29035"/>
    </cofactor>
</comment>
<evidence type="ECO:0000256" key="1">
    <source>
        <dbReference type="ARBA" id="ARBA00001936"/>
    </source>
</evidence>
<feature type="region of interest" description="Disordered" evidence="8">
    <location>
        <begin position="1212"/>
        <end position="1331"/>
    </location>
</feature>
<feature type="compositionally biased region" description="Low complexity" evidence="8">
    <location>
        <begin position="154"/>
        <end position="171"/>
    </location>
</feature>
<feature type="non-terminal residue" evidence="11">
    <location>
        <position position="1"/>
    </location>
</feature>
<feature type="compositionally biased region" description="Low complexity" evidence="8">
    <location>
        <begin position="879"/>
        <end position="897"/>
    </location>
</feature>
<accession>A0AAN5Z551</accession>
<dbReference type="EMBL" id="JAAMOD010000255">
    <property type="protein sequence ID" value="KAF5233363.1"/>
    <property type="molecule type" value="Genomic_DNA"/>
</dbReference>
<sequence length="1331" mass="146390">SSPPPEQENRIHEPRRTQRRHAYTATGPRNHLNRPGAHSLLHMDAQTTTAEPQHPYPSSPWTSASTISSSTTNPTTPSATSTHSASAAEGYFFQDTSATQFHTRLDFWPFLIPQQSNIYHAQLLHYNKLISPSRGGGLQTPPLPPVISAPYVQAAPRSRSSSKVSPRDASAGKGNTAGGHGSRSHQNLDKSRSVVSSKEVPSKMPSKQPADSSRPLPRRSAPSAQSHSSSVPSTPHQHARQFSFEDREPSPTGTNNHSPRSAYSETNSTLPALRPLPPRLGGCKYETAQINSRRRIPYSVGNDRLEKLDLRTVKGKLTEDEERKLATDMREIFDRLLPTAAVEENRKKLVSKLEKIFNDEWPGHDIRVNLFGSSGNLLCSDDSDVDICITTSWHELEGVCMIANLLAKRGMEKVVCISAAKVPIVKIWDPELGLACDMNVNNTLALENTRMVRTYIDIDPRVRELAMIIKYWTRRRIVNDAAFGGTLSSYTWICLIIAFLQLRNPPVLPCLHQSPHKLPKPDGTLPDFADDIDKLAGYGSKNKSSTAELLFQFFRFYAHEFDYDKQVLSVRQGKLITKHEKKWHYAINNQLCVEEPFNTSRNLGNTADEYSFHGLHVELRRAFDLISVANFEEACEQYVFPKEEERVWSRPAPQPRPVLLRSSSQTHSGRGGRGNHRGGGRHNNNYRGGNSNRRASAGVPQFDASTTNNNSMFMQPVNMAQDLQWYQNQQFQFQYAQQDLMTQMALHQENMRLLYASQSPAFMQHQAQAQAMGQQQQQQQRMSTSAGSSQQQPQQTSDRSRTNSFDNPPLSAPLRPDLYALYGMNLGQQQFFPQAGASYGTYPSSPASTTGATQDFRRPLQRNGVTNEAGTQGSNGTLRSHSQPASRSPSSSQAAAAYFGAQSFSGSTQSRGANGNPIPSFMSDDTDFDETPKATTDSPQSEEGKYSVYLSESPSPVKKPQQPVPATNGLAFGDVAGQNSSNPSPGRRRLSTDQIPQTILDRRMKRTSRSPSPLGQSRSFTATASSAPLAQGPFPGTQNKNLGRPLVVNGSNLKTSVTPSPRQAPSGTESSTSDETPTFENPLQIHATNGAPSYPVDGPIMPMVDSQGAMNQQGAYNQVPVVAYGSAAPLMASAPSTADDPSFRDRIAMMSAYHMGTPHIVQDPMVGNSRLSPSTRQRLMSRQNQNGVIAPLDLAIAENRIDRPVGQDFAHLSPVYENRTPSPTVVRKDGPWKSEKQNSPKSGRGEGPKGGQKSEDQSQNHQEGSKSQKNQKFNSQKANGNRENGHVRGARSESDNGWQKAGKNKKKGGNNNAQHGNGEQPPKHESERKGG</sequence>
<dbReference type="GO" id="GO:1990817">
    <property type="term" value="F:poly(A) RNA polymerase activity"/>
    <property type="evidence" value="ECO:0007669"/>
    <property type="project" value="UniProtKB-EC"/>
</dbReference>
<evidence type="ECO:0000256" key="5">
    <source>
        <dbReference type="ARBA" id="ARBA00022679"/>
    </source>
</evidence>
<feature type="compositionally biased region" description="Polar residues" evidence="8">
    <location>
        <begin position="841"/>
        <end position="853"/>
    </location>
</feature>
<gene>
    <name evidence="11" type="ORF">FAUST_8173</name>
</gene>
<evidence type="ECO:0000256" key="2">
    <source>
        <dbReference type="ARBA" id="ARBA00001946"/>
    </source>
</evidence>
<evidence type="ECO:0000256" key="6">
    <source>
        <dbReference type="ARBA" id="ARBA00022723"/>
    </source>
</evidence>
<dbReference type="SUPFAM" id="SSF81301">
    <property type="entry name" value="Nucleotidyltransferase"/>
    <property type="match status" value="1"/>
</dbReference>
<evidence type="ECO:0000259" key="10">
    <source>
        <dbReference type="Pfam" id="PF22600"/>
    </source>
</evidence>
<feature type="region of interest" description="Disordered" evidence="8">
    <location>
        <begin position="837"/>
        <end position="1094"/>
    </location>
</feature>
<feature type="compositionally biased region" description="Polar residues" evidence="8">
    <location>
        <begin position="251"/>
        <end position="269"/>
    </location>
</feature>